<evidence type="ECO:0000256" key="5">
    <source>
        <dbReference type="ARBA" id="ARBA00023136"/>
    </source>
</evidence>
<comment type="similarity">
    <text evidence="2">Belongs to the major facilitator superfamily. MFSD6 family.</text>
</comment>
<keyword evidence="3 6" id="KW-0812">Transmembrane</keyword>
<feature type="transmembrane region" description="Helical" evidence="6">
    <location>
        <begin position="480"/>
        <end position="507"/>
    </location>
</feature>
<dbReference type="Pfam" id="PF12832">
    <property type="entry name" value="MFS_1_like"/>
    <property type="match status" value="2"/>
</dbReference>
<feature type="transmembrane region" description="Helical" evidence="6">
    <location>
        <begin position="389"/>
        <end position="410"/>
    </location>
</feature>
<dbReference type="InterPro" id="IPR036259">
    <property type="entry name" value="MFS_trans_sf"/>
</dbReference>
<proteinExistence type="inferred from homology"/>
<feature type="transmembrane region" description="Helical" evidence="6">
    <location>
        <begin position="285"/>
        <end position="305"/>
    </location>
</feature>
<comment type="subcellular location">
    <subcellularLocation>
        <location evidence="1">Membrane</location>
        <topology evidence="1">Multi-pass membrane protein</topology>
    </subcellularLocation>
</comment>
<keyword evidence="5 6" id="KW-0472">Membrane</keyword>
<feature type="transmembrane region" description="Helical" evidence="6">
    <location>
        <begin position="243"/>
        <end position="265"/>
    </location>
</feature>
<protein>
    <submittedName>
        <fullName evidence="8">Major facilitator superfamily domain-containing protein 6</fullName>
    </submittedName>
</protein>
<dbReference type="Proteomes" id="UP001249851">
    <property type="component" value="Unassembled WGS sequence"/>
</dbReference>
<evidence type="ECO:0000259" key="7">
    <source>
        <dbReference type="Pfam" id="PF12832"/>
    </source>
</evidence>
<feature type="transmembrane region" description="Helical" evidence="6">
    <location>
        <begin position="26"/>
        <end position="51"/>
    </location>
</feature>
<evidence type="ECO:0000313" key="9">
    <source>
        <dbReference type="Proteomes" id="UP001249851"/>
    </source>
</evidence>
<feature type="transmembrane region" description="Helical" evidence="6">
    <location>
        <begin position="453"/>
        <end position="474"/>
    </location>
</feature>
<gene>
    <name evidence="8" type="ORF">P5673_021201</name>
</gene>
<evidence type="ECO:0000256" key="2">
    <source>
        <dbReference type="ARBA" id="ARBA00005241"/>
    </source>
</evidence>
<evidence type="ECO:0000256" key="6">
    <source>
        <dbReference type="SAM" id="Phobius"/>
    </source>
</evidence>
<keyword evidence="9" id="KW-1185">Reference proteome</keyword>
<feature type="transmembrane region" description="Helical" evidence="6">
    <location>
        <begin position="422"/>
        <end position="441"/>
    </location>
</feature>
<name>A0AAD9V0I6_ACRCE</name>
<accession>A0AAD9V0I6</accession>
<dbReference type="SUPFAM" id="SSF103473">
    <property type="entry name" value="MFS general substrate transporter"/>
    <property type="match status" value="2"/>
</dbReference>
<reference evidence="8" key="1">
    <citation type="journal article" date="2023" name="G3 (Bethesda)">
        <title>Whole genome assembly and annotation of the endangered Caribbean coral Acropora cervicornis.</title>
        <authorList>
            <person name="Selwyn J.D."/>
            <person name="Vollmer S.V."/>
        </authorList>
    </citation>
    <scope>NUCLEOTIDE SEQUENCE</scope>
    <source>
        <strain evidence="8">K2</strain>
    </source>
</reference>
<feature type="domain" description="Major facilitator superfamily associated" evidence="7">
    <location>
        <begin position="31"/>
        <end position="320"/>
    </location>
</feature>
<dbReference type="InterPro" id="IPR024989">
    <property type="entry name" value="MFS_assoc_dom"/>
</dbReference>
<keyword evidence="4 6" id="KW-1133">Transmembrane helix</keyword>
<comment type="caution">
    <text evidence="8">The sequence shown here is derived from an EMBL/GenBank/DDBJ whole genome shotgun (WGS) entry which is preliminary data.</text>
</comment>
<dbReference type="PANTHER" id="PTHR16172">
    <property type="entry name" value="MAJOR FACILITATOR SUPERFAMILY DOMAIN-CONTAINING PROTEIN 6-LIKE"/>
    <property type="match status" value="1"/>
</dbReference>
<reference evidence="8" key="2">
    <citation type="journal article" date="2023" name="Science">
        <title>Genomic signatures of disease resistance in endangered staghorn corals.</title>
        <authorList>
            <person name="Vollmer S.V."/>
            <person name="Selwyn J.D."/>
            <person name="Despard B.A."/>
            <person name="Roesel C.L."/>
        </authorList>
    </citation>
    <scope>NUCLEOTIDE SEQUENCE</scope>
    <source>
        <strain evidence="8">K2</strain>
    </source>
</reference>
<dbReference type="InterPro" id="IPR051717">
    <property type="entry name" value="MFS_MFSD6"/>
</dbReference>
<dbReference type="GO" id="GO:0016020">
    <property type="term" value="C:membrane"/>
    <property type="evidence" value="ECO:0007669"/>
    <property type="project" value="UniProtKB-SubCell"/>
</dbReference>
<sequence>MSQRSSQDAPKASNVFSEMCLKFKDCIYFCLFYFFFETCFSFKMFFFPVYWQQLGLSPTQIGILRAFWGVAYSVGAVLFGQIANKWKIRRALLLMSIASTVVTPLVSLLPRRTHDKCVLQTQKNARVDSPRSERFARKHFFSVDPASNNRTDFGLLSDLSQNLFKNDVAYRLTNFNSLNREKGQGSYPQQNRGLKEDLLSSALTRKESSTFYYHPSKDQTLKLRADHEEQYVLKKSHEDINNIFIIFIFIVSIGEFLSSAAVNLANAEIVEFLGESSRDYGKIRLWGPIGHMIAAPSTAISMVHSHHMLCGEYQDNFFIVFFYQNFIFIFMAFLVGCFDGVILTFGFWYTKTLDVTLATLIFGLSRMTCSAVSVIFLGSIGMCVEKTGYTGVIIFSMLLFVSWFIGMSFMNNPWFMLTFETIGYIAYVVGFTGFISYFGEVAPPHLTDTTQGVVNSLFIGVGCGIGTALCGLLIDTFGAVNAFRLCAVGTVLVLAIFSVSEAANHCFIKSKKRKQRH</sequence>
<organism evidence="8 9">
    <name type="scientific">Acropora cervicornis</name>
    <name type="common">Staghorn coral</name>
    <dbReference type="NCBI Taxonomy" id="6130"/>
    <lineage>
        <taxon>Eukaryota</taxon>
        <taxon>Metazoa</taxon>
        <taxon>Cnidaria</taxon>
        <taxon>Anthozoa</taxon>
        <taxon>Hexacorallia</taxon>
        <taxon>Scleractinia</taxon>
        <taxon>Astrocoeniina</taxon>
        <taxon>Acroporidae</taxon>
        <taxon>Acropora</taxon>
    </lineage>
</organism>
<dbReference type="AlphaFoldDB" id="A0AAD9V0I6"/>
<dbReference type="EMBL" id="JARQWQ010000054">
    <property type="protein sequence ID" value="KAK2556652.1"/>
    <property type="molecule type" value="Genomic_DNA"/>
</dbReference>
<feature type="transmembrane region" description="Helical" evidence="6">
    <location>
        <begin position="63"/>
        <end position="83"/>
    </location>
</feature>
<evidence type="ECO:0000256" key="4">
    <source>
        <dbReference type="ARBA" id="ARBA00022989"/>
    </source>
</evidence>
<dbReference type="Gene3D" id="1.20.1250.20">
    <property type="entry name" value="MFS general substrate transporter like domains"/>
    <property type="match status" value="2"/>
</dbReference>
<evidence type="ECO:0000256" key="3">
    <source>
        <dbReference type="ARBA" id="ARBA00022692"/>
    </source>
</evidence>
<evidence type="ECO:0000256" key="1">
    <source>
        <dbReference type="ARBA" id="ARBA00004141"/>
    </source>
</evidence>
<dbReference type="PANTHER" id="PTHR16172:SF2">
    <property type="entry name" value="MAJOR FACILITATOR SUPERFAMILY DOMAIN-CONTAINING PROTEIN 6"/>
    <property type="match status" value="1"/>
</dbReference>
<feature type="transmembrane region" description="Helical" evidence="6">
    <location>
        <begin position="326"/>
        <end position="349"/>
    </location>
</feature>
<feature type="transmembrane region" description="Helical" evidence="6">
    <location>
        <begin position="355"/>
        <end position="377"/>
    </location>
</feature>
<feature type="domain" description="Major facilitator superfamily associated" evidence="7">
    <location>
        <begin position="324"/>
        <end position="484"/>
    </location>
</feature>
<evidence type="ECO:0000313" key="8">
    <source>
        <dbReference type="EMBL" id="KAK2556652.1"/>
    </source>
</evidence>